<feature type="transmembrane region" description="Helical" evidence="6">
    <location>
        <begin position="413"/>
        <end position="432"/>
    </location>
</feature>
<feature type="transmembrane region" description="Helical" evidence="6">
    <location>
        <begin position="353"/>
        <end position="378"/>
    </location>
</feature>
<dbReference type="RefSeq" id="WP_096054228.1">
    <property type="nucleotide sequence ID" value="NZ_CP023344.1"/>
</dbReference>
<keyword evidence="3 6" id="KW-0812">Transmembrane</keyword>
<dbReference type="Proteomes" id="UP000217265">
    <property type="component" value="Chromosome"/>
</dbReference>
<evidence type="ECO:0000313" key="8">
    <source>
        <dbReference type="Proteomes" id="UP000217265"/>
    </source>
</evidence>
<dbReference type="PANTHER" id="PTHR30250:SF26">
    <property type="entry name" value="PSMA PROTEIN"/>
    <property type="match status" value="1"/>
</dbReference>
<accession>A0A290Q2E7</accession>
<evidence type="ECO:0000256" key="3">
    <source>
        <dbReference type="ARBA" id="ARBA00022692"/>
    </source>
</evidence>
<dbReference type="OrthoDB" id="512217at2"/>
<feature type="transmembrane region" description="Helical" evidence="6">
    <location>
        <begin position="97"/>
        <end position="124"/>
    </location>
</feature>
<evidence type="ECO:0000256" key="2">
    <source>
        <dbReference type="ARBA" id="ARBA00022475"/>
    </source>
</evidence>
<keyword evidence="4 6" id="KW-1133">Transmembrane helix</keyword>
<feature type="transmembrane region" description="Helical" evidence="6">
    <location>
        <begin position="322"/>
        <end position="347"/>
    </location>
</feature>
<proteinExistence type="predicted"/>
<keyword evidence="5 6" id="KW-0472">Membrane</keyword>
<evidence type="ECO:0000313" key="7">
    <source>
        <dbReference type="EMBL" id="ATC62593.1"/>
    </source>
</evidence>
<comment type="subcellular location">
    <subcellularLocation>
        <location evidence="1">Cell membrane</location>
        <topology evidence="1">Multi-pass membrane protein</topology>
    </subcellularLocation>
</comment>
<sequence>MSLTSPTEVAANRRETALWQGAGASVVAKAVSALCQLAQVPVAIGYLGNELFGLWMTLVGALAMMAFADLGIGAGVQNEAAVHFGKDRADDAQRTGVNGLAVLGLSGVGLAAVLIIGSVCLPWARWIGVPDPEIEAEAHSGLLVLIILFCANLPLTVLARLAYGLQLGWLANVWYAAINMLTLAVVLAASGGRVGFAGFVAAAAAPSVIGHVALGVHLFRKMGWRIFDMPRPDATGMARLFKQGLPFTLPQLGALALSAMPPVLISATLGPAMVTPWSLCQRLLGLFSVLQHVILTQLWPAFSEAHARGDYDWMRRAYRRSVMGTGLLIVLPQITFVVWGGPAILIWSHESVLIAPALALVFGLQAATFSFGQVPVYLLNSLGRLRGQTAYGLIAVGLALGGIWWGLPRYGLIAGPMALLLAWCVIFLPFSYREASRTLRTVARHD</sequence>
<name>A0A290Q2E7_9BACT</name>
<dbReference type="KEGG" id="vbh:CMV30_00605"/>
<evidence type="ECO:0000256" key="5">
    <source>
        <dbReference type="ARBA" id="ARBA00023136"/>
    </source>
</evidence>
<feature type="transmembrane region" description="Helical" evidence="6">
    <location>
        <begin position="390"/>
        <end position="407"/>
    </location>
</feature>
<dbReference type="InterPro" id="IPR050833">
    <property type="entry name" value="Poly_Biosynth_Transport"/>
</dbReference>
<dbReference type="InterPro" id="IPR002797">
    <property type="entry name" value="Polysacc_synth"/>
</dbReference>
<dbReference type="GO" id="GO:0005886">
    <property type="term" value="C:plasma membrane"/>
    <property type="evidence" value="ECO:0007669"/>
    <property type="project" value="UniProtKB-SubCell"/>
</dbReference>
<feature type="transmembrane region" description="Helical" evidence="6">
    <location>
        <begin position="196"/>
        <end position="219"/>
    </location>
</feature>
<dbReference type="Pfam" id="PF01943">
    <property type="entry name" value="Polysacc_synt"/>
    <property type="match status" value="1"/>
</dbReference>
<evidence type="ECO:0000256" key="6">
    <source>
        <dbReference type="SAM" id="Phobius"/>
    </source>
</evidence>
<dbReference type="PANTHER" id="PTHR30250">
    <property type="entry name" value="PST FAMILY PREDICTED COLANIC ACID TRANSPORTER"/>
    <property type="match status" value="1"/>
</dbReference>
<organism evidence="7 8">
    <name type="scientific">Nibricoccus aquaticus</name>
    <dbReference type="NCBI Taxonomy" id="2576891"/>
    <lineage>
        <taxon>Bacteria</taxon>
        <taxon>Pseudomonadati</taxon>
        <taxon>Verrucomicrobiota</taxon>
        <taxon>Opitutia</taxon>
        <taxon>Opitutales</taxon>
        <taxon>Opitutaceae</taxon>
        <taxon>Nibricoccus</taxon>
    </lineage>
</organism>
<reference evidence="7 8" key="1">
    <citation type="submission" date="2017-09" db="EMBL/GenBank/DDBJ databases">
        <title>Complete genome sequence of Verrucomicrobial strain HZ-65, isolated from freshwater.</title>
        <authorList>
            <person name="Choi A."/>
        </authorList>
    </citation>
    <scope>NUCLEOTIDE SEQUENCE [LARGE SCALE GENOMIC DNA]</scope>
    <source>
        <strain evidence="7 8">HZ-65</strain>
    </source>
</reference>
<keyword evidence="2" id="KW-1003">Cell membrane</keyword>
<feature type="transmembrane region" description="Helical" evidence="6">
    <location>
        <begin position="144"/>
        <end position="163"/>
    </location>
</feature>
<dbReference type="AlphaFoldDB" id="A0A290Q2E7"/>
<evidence type="ECO:0008006" key="9">
    <source>
        <dbReference type="Google" id="ProtNLM"/>
    </source>
</evidence>
<feature type="transmembrane region" description="Helical" evidence="6">
    <location>
        <begin position="52"/>
        <end position="76"/>
    </location>
</feature>
<evidence type="ECO:0000256" key="4">
    <source>
        <dbReference type="ARBA" id="ARBA00022989"/>
    </source>
</evidence>
<dbReference type="EMBL" id="CP023344">
    <property type="protein sequence ID" value="ATC62593.1"/>
    <property type="molecule type" value="Genomic_DNA"/>
</dbReference>
<gene>
    <name evidence="7" type="ORF">CMV30_00605</name>
</gene>
<feature type="transmembrane region" description="Helical" evidence="6">
    <location>
        <begin position="170"/>
        <end position="190"/>
    </location>
</feature>
<keyword evidence="8" id="KW-1185">Reference proteome</keyword>
<protein>
    <recommendedName>
        <fullName evidence="9">Polysaccharide biosynthesis protein</fullName>
    </recommendedName>
</protein>
<evidence type="ECO:0000256" key="1">
    <source>
        <dbReference type="ARBA" id="ARBA00004651"/>
    </source>
</evidence>